<organism evidence="1 2">
    <name type="scientific">Gigaspora margarita</name>
    <dbReference type="NCBI Taxonomy" id="4874"/>
    <lineage>
        <taxon>Eukaryota</taxon>
        <taxon>Fungi</taxon>
        <taxon>Fungi incertae sedis</taxon>
        <taxon>Mucoromycota</taxon>
        <taxon>Glomeromycotina</taxon>
        <taxon>Glomeromycetes</taxon>
        <taxon>Diversisporales</taxon>
        <taxon>Gigasporaceae</taxon>
        <taxon>Gigaspora</taxon>
    </lineage>
</organism>
<sequence length="228" mass="26292">MDLHKVTMRETQGCTIKGVHFIFLKRFYCIHSHTEKLKQKKSVDGENSINNDIDYETEKRNTHIENPIIKKKKIPICAFPNSAYYTYWEQMQLKYENDEEMLADRALFSHKNNVKYLYRKYHDEHTGAQNGCNMFSRLEEEIKEFNTNKKGKDGCKNILRQIKITLNIYMDTTAGLDTLNTPLTILSTSTPVGGLPLVAILMFDKIAATFTTALDIAKRIVPSVVFGK</sequence>
<name>A0ABN7VZG3_GIGMA</name>
<reference evidence="1 2" key="1">
    <citation type="submission" date="2021-06" db="EMBL/GenBank/DDBJ databases">
        <authorList>
            <person name="Kallberg Y."/>
            <person name="Tangrot J."/>
            <person name="Rosling A."/>
        </authorList>
    </citation>
    <scope>NUCLEOTIDE SEQUENCE [LARGE SCALE GENOMIC DNA]</scope>
    <source>
        <strain evidence="1 2">120-4 pot B 10/14</strain>
    </source>
</reference>
<accession>A0ABN7VZG3</accession>
<gene>
    <name evidence="1" type="ORF">GMARGA_LOCUS24757</name>
</gene>
<protein>
    <submittedName>
        <fullName evidence="1">28802_t:CDS:1</fullName>
    </submittedName>
</protein>
<proteinExistence type="predicted"/>
<keyword evidence="2" id="KW-1185">Reference proteome</keyword>
<evidence type="ECO:0000313" key="2">
    <source>
        <dbReference type="Proteomes" id="UP000789901"/>
    </source>
</evidence>
<dbReference type="Proteomes" id="UP000789901">
    <property type="component" value="Unassembled WGS sequence"/>
</dbReference>
<dbReference type="EMBL" id="CAJVQB010026516">
    <property type="protein sequence ID" value="CAG8808724.1"/>
    <property type="molecule type" value="Genomic_DNA"/>
</dbReference>
<evidence type="ECO:0000313" key="1">
    <source>
        <dbReference type="EMBL" id="CAG8808724.1"/>
    </source>
</evidence>
<comment type="caution">
    <text evidence="1">The sequence shown here is derived from an EMBL/GenBank/DDBJ whole genome shotgun (WGS) entry which is preliminary data.</text>
</comment>